<dbReference type="AlphaFoldDB" id="B8D534"/>
<reference evidence="2 3" key="1">
    <citation type="journal article" date="2009" name="J. Bacteriol.">
        <title>Complete genome sequence of the anaerobic, protein-degrading hyperthermophilic crenarchaeon Desulfurococcus kamchatkensis.</title>
        <authorList>
            <person name="Ravin N.V."/>
            <person name="Mardanov A.V."/>
            <person name="Beletsky A.V."/>
            <person name="Kublanov I.V."/>
            <person name="Kolganova T.V."/>
            <person name="Lebedinsky A.V."/>
            <person name="Chernyh N.A."/>
            <person name="Bonch-Osmolovskaya E.A."/>
            <person name="Skryabin K.G."/>
        </authorList>
    </citation>
    <scope>NUCLEOTIDE SEQUENCE [LARGE SCALE GENOMIC DNA]</scope>
    <source>
        <strain evidence="3">DSM 18924 / JCM 16383 / VKM B-2413 / 1221n</strain>
    </source>
</reference>
<accession>B8D534</accession>
<feature type="transmembrane region" description="Helical" evidence="1">
    <location>
        <begin position="6"/>
        <end position="28"/>
    </location>
</feature>
<name>B8D534_DESA1</name>
<dbReference type="HOGENOM" id="CLU_1451476_0_0_2"/>
<dbReference type="STRING" id="490899.DKAM_0889"/>
<keyword evidence="1" id="KW-0472">Membrane</keyword>
<proteinExistence type="predicted"/>
<keyword evidence="1" id="KW-0812">Transmembrane</keyword>
<organism evidence="2 3">
    <name type="scientific">Desulfurococcus amylolyticus (strain DSM 18924 / JCM 16383 / VKM B-2413 / 1221n)</name>
    <name type="common">Desulfurococcus kamchatkensis</name>
    <dbReference type="NCBI Taxonomy" id="490899"/>
    <lineage>
        <taxon>Archaea</taxon>
        <taxon>Thermoproteota</taxon>
        <taxon>Thermoprotei</taxon>
        <taxon>Desulfurococcales</taxon>
        <taxon>Desulfurococcaceae</taxon>
        <taxon>Desulfurococcus</taxon>
    </lineage>
</organism>
<dbReference type="EMBL" id="CP001140">
    <property type="protein sequence ID" value="ACL11215.1"/>
    <property type="molecule type" value="Genomic_DNA"/>
</dbReference>
<dbReference type="Proteomes" id="UP000006903">
    <property type="component" value="Chromosome"/>
</dbReference>
<protein>
    <submittedName>
        <fullName evidence="2">Uncharacterized protein</fullName>
    </submittedName>
</protein>
<evidence type="ECO:0000313" key="2">
    <source>
        <dbReference type="EMBL" id="ACL11215.1"/>
    </source>
</evidence>
<dbReference type="RefSeq" id="WP_012608556.1">
    <property type="nucleotide sequence ID" value="NC_011766.1"/>
</dbReference>
<evidence type="ECO:0000313" key="3">
    <source>
        <dbReference type="Proteomes" id="UP000006903"/>
    </source>
</evidence>
<dbReference type="GeneID" id="7171024"/>
<dbReference type="KEGG" id="dka:DKAM_0889"/>
<keyword evidence="1" id="KW-1133">Transmembrane helix</keyword>
<dbReference type="eggNOG" id="arCOG08858">
    <property type="taxonomic scope" value="Archaea"/>
</dbReference>
<evidence type="ECO:0000256" key="1">
    <source>
        <dbReference type="SAM" id="Phobius"/>
    </source>
</evidence>
<sequence length="186" mass="20565">MYEYEISIIVFALLLIAVITASAGYSMWYDSLKANIYIHIRKPYLEIGSWKVFAANEYVCKGVNDVVLSTDNRSLMIHVDNASTVWVGLVVENNDVVTATLRNINISIATREGAVNPVIQIYVYPPVKTGIGNKPYWGEIKCSNLPVPGYIGNSLNIDVEAGFKLVSWIEIVTGNIVSYTANISIN</sequence>
<gene>
    <name evidence="2" type="ordered locus">DKAM_0889</name>
</gene>